<dbReference type="InterPro" id="IPR016197">
    <property type="entry name" value="Chromo-like_dom_sf"/>
</dbReference>
<feature type="compositionally biased region" description="Basic and acidic residues" evidence="2">
    <location>
        <begin position="27"/>
        <end position="37"/>
    </location>
</feature>
<organism evidence="4 5">
    <name type="scientific">Monilinia vaccinii-corymbosi</name>
    <dbReference type="NCBI Taxonomy" id="61207"/>
    <lineage>
        <taxon>Eukaryota</taxon>
        <taxon>Fungi</taxon>
        <taxon>Dikarya</taxon>
        <taxon>Ascomycota</taxon>
        <taxon>Pezizomycotina</taxon>
        <taxon>Leotiomycetes</taxon>
        <taxon>Helotiales</taxon>
        <taxon>Sclerotiniaceae</taxon>
        <taxon>Monilinia</taxon>
    </lineage>
</organism>
<evidence type="ECO:0000313" key="4">
    <source>
        <dbReference type="EMBL" id="QSZ36250.1"/>
    </source>
</evidence>
<accession>A0A8A3PMA0</accession>
<reference evidence="4" key="1">
    <citation type="submission" date="2020-10" db="EMBL/GenBank/DDBJ databases">
        <title>Genome Sequence of Monilinia vaccinii-corymbosi Sheds Light on Mummy Berry Disease Infection of Blueberry and Mating Type.</title>
        <authorList>
            <person name="Yow A.G."/>
            <person name="Zhang Y."/>
            <person name="Bansal K."/>
            <person name="Eacker S.M."/>
            <person name="Sullivan S."/>
            <person name="Liachko I."/>
            <person name="Cubeta M.A."/>
            <person name="Rollins J.A."/>
            <person name="Ashrafi H."/>
        </authorList>
    </citation>
    <scope>NUCLEOTIDE SEQUENCE</scope>
    <source>
        <strain evidence="4">RL-1</strain>
    </source>
</reference>
<sequence length="160" mass="18328">MARRKVVGTVAKAQGAPKSVAVQTRGKAPEAPKPTECEKDEDEDEEWEVREILAIKKMWKNLWVRVAWVGFKEDLVWYPVADFKTCPHLLTDFYAENQNAPGPPTQLLAWLAAWEAGQQDYAHLKSNRPMDPRSRAKFFQDLMSEEEAQSNPAEKNPKFK</sequence>
<dbReference type="AlphaFoldDB" id="A0A8A3PMA0"/>
<dbReference type="SUPFAM" id="SSF54160">
    <property type="entry name" value="Chromo domain-like"/>
    <property type="match status" value="1"/>
</dbReference>
<evidence type="ECO:0000256" key="2">
    <source>
        <dbReference type="SAM" id="MobiDB-lite"/>
    </source>
</evidence>
<evidence type="ECO:0000256" key="1">
    <source>
        <dbReference type="ARBA" id="ARBA00011353"/>
    </source>
</evidence>
<dbReference type="InterPro" id="IPR000953">
    <property type="entry name" value="Chromo/chromo_shadow_dom"/>
</dbReference>
<dbReference type="Proteomes" id="UP000672032">
    <property type="component" value="Chromosome 6"/>
</dbReference>
<proteinExistence type="predicted"/>
<gene>
    <name evidence="4" type="ORF">DSL72_007376</name>
</gene>
<comment type="subunit">
    <text evidence="1">Component of the NuA4 histone acetyltransferase complex.</text>
</comment>
<protein>
    <recommendedName>
        <fullName evidence="3">Chromo domain-containing protein</fullName>
    </recommendedName>
</protein>
<dbReference type="Gene3D" id="2.40.50.40">
    <property type="match status" value="1"/>
</dbReference>
<feature type="region of interest" description="Disordered" evidence="2">
    <location>
        <begin position="1"/>
        <end position="43"/>
    </location>
</feature>
<dbReference type="EMBL" id="CP063410">
    <property type="protein sequence ID" value="QSZ36250.1"/>
    <property type="molecule type" value="Genomic_DNA"/>
</dbReference>
<feature type="domain" description="Chromo" evidence="3">
    <location>
        <begin position="47"/>
        <end position="105"/>
    </location>
</feature>
<keyword evidence="5" id="KW-1185">Reference proteome</keyword>
<dbReference type="PROSITE" id="PS50013">
    <property type="entry name" value="CHROMO_2"/>
    <property type="match status" value="1"/>
</dbReference>
<name>A0A8A3PMA0_9HELO</name>
<evidence type="ECO:0000313" key="5">
    <source>
        <dbReference type="Proteomes" id="UP000672032"/>
    </source>
</evidence>
<evidence type="ECO:0000259" key="3">
    <source>
        <dbReference type="PROSITE" id="PS50013"/>
    </source>
</evidence>
<dbReference type="GO" id="GO:0006338">
    <property type="term" value="P:chromatin remodeling"/>
    <property type="evidence" value="ECO:0007669"/>
    <property type="project" value="UniProtKB-ARBA"/>
</dbReference>
<dbReference type="OrthoDB" id="3506412at2759"/>